<gene>
    <name evidence="2" type="ORF">PMACD_LOCUS5050</name>
</gene>
<dbReference type="EMBL" id="CAJOBZ010000009">
    <property type="protein sequence ID" value="CAF4828024.1"/>
    <property type="molecule type" value="Genomic_DNA"/>
</dbReference>
<dbReference type="OrthoDB" id="6930637at2759"/>
<accession>A0A821QN21</accession>
<evidence type="ECO:0000256" key="1">
    <source>
        <dbReference type="SAM" id="MobiDB-lite"/>
    </source>
</evidence>
<proteinExistence type="predicted"/>
<dbReference type="AlphaFoldDB" id="A0A821QN21"/>
<feature type="region of interest" description="Disordered" evidence="1">
    <location>
        <begin position="1"/>
        <end position="22"/>
    </location>
</feature>
<evidence type="ECO:0000313" key="3">
    <source>
        <dbReference type="Proteomes" id="UP000663880"/>
    </source>
</evidence>
<dbReference type="Proteomes" id="UP000663880">
    <property type="component" value="Unassembled WGS sequence"/>
</dbReference>
<reference evidence="2" key="1">
    <citation type="submission" date="2021-02" db="EMBL/GenBank/DDBJ databases">
        <authorList>
            <person name="Steward A R."/>
        </authorList>
    </citation>
    <scope>NUCLEOTIDE SEQUENCE</scope>
</reference>
<name>A0A821QN21_9NEOP</name>
<comment type="caution">
    <text evidence="2">The sequence shown here is derived from an EMBL/GenBank/DDBJ whole genome shotgun (WGS) entry which is preliminary data.</text>
</comment>
<sequence length="109" mass="13028">MERAAKRQKKREENEKTKKGTFRSVRKTLKKRMLNFDDSSDSNVDGVFADSETATISSMQKCGRLWKWPEKVDQLGYEWEYVLFHIDEPLKMSQTRNVYTVPELEYLWN</sequence>
<keyword evidence="3" id="KW-1185">Reference proteome</keyword>
<protein>
    <submittedName>
        <fullName evidence="2">Uncharacterized protein</fullName>
    </submittedName>
</protein>
<feature type="compositionally biased region" description="Basic and acidic residues" evidence="1">
    <location>
        <begin position="1"/>
        <end position="18"/>
    </location>
</feature>
<evidence type="ECO:0000313" key="2">
    <source>
        <dbReference type="EMBL" id="CAF4828024.1"/>
    </source>
</evidence>
<organism evidence="2 3">
    <name type="scientific">Pieris macdunnoughi</name>
    <dbReference type="NCBI Taxonomy" id="345717"/>
    <lineage>
        <taxon>Eukaryota</taxon>
        <taxon>Metazoa</taxon>
        <taxon>Ecdysozoa</taxon>
        <taxon>Arthropoda</taxon>
        <taxon>Hexapoda</taxon>
        <taxon>Insecta</taxon>
        <taxon>Pterygota</taxon>
        <taxon>Neoptera</taxon>
        <taxon>Endopterygota</taxon>
        <taxon>Lepidoptera</taxon>
        <taxon>Glossata</taxon>
        <taxon>Ditrysia</taxon>
        <taxon>Papilionoidea</taxon>
        <taxon>Pieridae</taxon>
        <taxon>Pierinae</taxon>
        <taxon>Pieris</taxon>
    </lineage>
</organism>